<dbReference type="AlphaFoldDB" id="A0AA92LB73"/>
<feature type="domain" description="DUF2344" evidence="1">
    <location>
        <begin position="4"/>
        <end position="183"/>
    </location>
</feature>
<organism evidence="2 3">
    <name type="scientific">Acutalibacter muris</name>
    <dbReference type="NCBI Taxonomy" id="1796620"/>
    <lineage>
        <taxon>Bacteria</taxon>
        <taxon>Bacillati</taxon>
        <taxon>Bacillota</taxon>
        <taxon>Clostridia</taxon>
        <taxon>Eubacteriales</taxon>
        <taxon>Acutalibacteraceae</taxon>
        <taxon>Acutalibacter</taxon>
    </lineage>
</organism>
<evidence type="ECO:0000259" key="1">
    <source>
        <dbReference type="Pfam" id="PF10105"/>
    </source>
</evidence>
<evidence type="ECO:0000313" key="2">
    <source>
        <dbReference type="EMBL" id="QQR30074.1"/>
    </source>
</evidence>
<dbReference type="RefSeq" id="WP_066533343.1">
    <property type="nucleotide sequence ID" value="NZ_CP021422.1"/>
</dbReference>
<evidence type="ECO:0000313" key="3">
    <source>
        <dbReference type="Proteomes" id="UP000596035"/>
    </source>
</evidence>
<dbReference type="Proteomes" id="UP000596035">
    <property type="component" value="Chromosome"/>
</dbReference>
<dbReference type="EMBL" id="CP065321">
    <property type="protein sequence ID" value="QQR30074.1"/>
    <property type="molecule type" value="Genomic_DNA"/>
</dbReference>
<gene>
    <name evidence="2" type="ORF">I5Q82_19135</name>
</gene>
<reference evidence="2 3" key="1">
    <citation type="submission" date="2020-11" db="EMBL/GenBank/DDBJ databases">
        <title>Closed and high quality bacterial genomes of the OMM12 community.</title>
        <authorList>
            <person name="Marbouty M."/>
            <person name="Lamy-Besnier Q."/>
            <person name="Debarbieux L."/>
            <person name="Koszul R."/>
        </authorList>
    </citation>
    <scope>NUCLEOTIDE SEQUENCE [LARGE SCALE GENOMIC DNA]</scope>
    <source>
        <strain evidence="2 3">KB18</strain>
    </source>
</reference>
<protein>
    <submittedName>
        <fullName evidence="2">DUF2344 domain-containing protein</fullName>
    </submittedName>
</protein>
<dbReference type="NCBIfam" id="TIGR03936">
    <property type="entry name" value="sam_1_link_chp"/>
    <property type="match status" value="1"/>
</dbReference>
<sequence>MKSVRVWFSKTGPARYISHLDLTRCMGRALKLSRLPVWYTEGFNPHIYMTFAMPLSLGVSGLRECMDIRLTEDTDLAQAAQILDAQLPEDISVLEIFEPELGFDAVAYAEYEISLDSEEPEALADILEELMAQDTVIVMKHGKKGDKEFDIKPHFTLLDKQAGHGLLKIKLRASCSQAGSVNPSLLLEALKSYKNLEPYAEITRSRLLTKDFFDMK</sequence>
<proteinExistence type="predicted"/>
<name>A0AA92LB73_9FIRM</name>
<accession>A0AA92LB73</accession>
<dbReference type="Pfam" id="PF10105">
    <property type="entry name" value="DUF2344"/>
    <property type="match status" value="1"/>
</dbReference>
<dbReference type="InterPro" id="IPR018768">
    <property type="entry name" value="DUF2344"/>
</dbReference>